<feature type="chain" id="PRO_5019460327" evidence="1">
    <location>
        <begin position="21"/>
        <end position="770"/>
    </location>
</feature>
<dbReference type="Pfam" id="PF17390">
    <property type="entry name" value="Bac_rhamnosid_C"/>
    <property type="match status" value="1"/>
</dbReference>
<dbReference type="PANTHER" id="PTHR34987">
    <property type="entry name" value="C, PUTATIVE (AFU_ORTHOLOGUE AFUA_3G02880)-RELATED"/>
    <property type="match status" value="1"/>
</dbReference>
<feature type="signal peptide" evidence="1">
    <location>
        <begin position="1"/>
        <end position="20"/>
    </location>
</feature>
<dbReference type="InterPro" id="IPR008928">
    <property type="entry name" value="6-hairpin_glycosidase_sf"/>
</dbReference>
<dbReference type="EMBL" id="QSGO01000006">
    <property type="protein sequence ID" value="RHB35479.1"/>
    <property type="molecule type" value="Genomic_DNA"/>
</dbReference>
<evidence type="ECO:0000259" key="3">
    <source>
        <dbReference type="Pfam" id="PF17390"/>
    </source>
</evidence>
<dbReference type="GO" id="GO:0016787">
    <property type="term" value="F:hydrolase activity"/>
    <property type="evidence" value="ECO:0007669"/>
    <property type="project" value="UniProtKB-KW"/>
</dbReference>
<dbReference type="InterPro" id="IPR008979">
    <property type="entry name" value="Galactose-bd-like_sf"/>
</dbReference>
<accession>A0A413VPL5</accession>
<name>A0A413VPL5_9BACE</name>
<dbReference type="Pfam" id="PF17389">
    <property type="entry name" value="Bac_rhamnosid6H"/>
    <property type="match status" value="1"/>
</dbReference>
<keyword evidence="4" id="KW-0378">Hydrolase</keyword>
<dbReference type="SUPFAM" id="SSF48208">
    <property type="entry name" value="Six-hairpin glycosidases"/>
    <property type="match status" value="1"/>
</dbReference>
<reference evidence="4 5" key="1">
    <citation type="submission" date="2018-08" db="EMBL/GenBank/DDBJ databases">
        <title>A genome reference for cultivated species of the human gut microbiota.</title>
        <authorList>
            <person name="Zou Y."/>
            <person name="Xue W."/>
            <person name="Luo G."/>
        </authorList>
    </citation>
    <scope>NUCLEOTIDE SEQUENCE [LARGE SCALE GENOMIC DNA]</scope>
    <source>
        <strain evidence="4 5">AM40-30BH</strain>
    </source>
</reference>
<evidence type="ECO:0000313" key="5">
    <source>
        <dbReference type="Proteomes" id="UP000284379"/>
    </source>
</evidence>
<dbReference type="GO" id="GO:0005975">
    <property type="term" value="P:carbohydrate metabolic process"/>
    <property type="evidence" value="ECO:0007669"/>
    <property type="project" value="InterPro"/>
</dbReference>
<dbReference type="InterPro" id="IPR012341">
    <property type="entry name" value="6hp_glycosidase-like_sf"/>
</dbReference>
<dbReference type="Gene3D" id="1.50.10.10">
    <property type="match status" value="1"/>
</dbReference>
<dbReference type="Gene3D" id="2.60.420.10">
    <property type="entry name" value="Maltose phosphorylase, domain 3"/>
    <property type="match status" value="1"/>
</dbReference>
<dbReference type="RefSeq" id="WP_122201451.1">
    <property type="nucleotide sequence ID" value="NZ_CABJFV010000006.1"/>
</dbReference>
<dbReference type="Gene3D" id="2.60.120.260">
    <property type="entry name" value="Galactose-binding domain-like"/>
    <property type="match status" value="1"/>
</dbReference>
<evidence type="ECO:0000313" key="4">
    <source>
        <dbReference type="EMBL" id="RHB35479.1"/>
    </source>
</evidence>
<keyword evidence="1" id="KW-0732">Signal</keyword>
<feature type="domain" description="Alpha-L-rhamnosidase six-hairpin glycosidase" evidence="2">
    <location>
        <begin position="331"/>
        <end position="655"/>
    </location>
</feature>
<protein>
    <submittedName>
        <fullName evidence="4">Glycoside hydrolase</fullName>
    </submittedName>
</protein>
<evidence type="ECO:0000256" key="1">
    <source>
        <dbReference type="SAM" id="SignalP"/>
    </source>
</evidence>
<dbReference type="InterPro" id="IPR035398">
    <property type="entry name" value="Bac_rhamnosid_C"/>
</dbReference>
<dbReference type="Proteomes" id="UP000284379">
    <property type="component" value="Unassembled WGS sequence"/>
</dbReference>
<evidence type="ECO:0000259" key="2">
    <source>
        <dbReference type="Pfam" id="PF17389"/>
    </source>
</evidence>
<comment type="caution">
    <text evidence="4">The sequence shown here is derived from an EMBL/GenBank/DDBJ whole genome shotgun (WGS) entry which is preliminary data.</text>
</comment>
<proteinExistence type="predicted"/>
<dbReference type="InterPro" id="IPR035396">
    <property type="entry name" value="Bac_rhamnosid6H"/>
</dbReference>
<sequence length="770" mass="87793">MIKKSLAAITGLMLTVLTYASNEQAHWITAFENQSASNTWICFRKDMLIDSLPQEDIHLKIAADSKYWMWINGRLAVFEGSVKRGPNPSDTYYDEVDISSFLKEGNNSIAILLWYFGKEGFSYQPSGKAGLYVKSLSGSLNLNTDKQWLSTLHPGYYTPAGAQPNFRLSESNIGYDARIFPEDWIIQPTGNLTYPWAPAIEVGTEGSAPWNKLHPRIIPLWKDYGKKEYPDSQWHQGNEVDTLICRLPYNMQLTPCIELEAPEGKVITMYTDDYKGGGVYNLRGEYITKGGQQSYESLGWINGHSVYYLIPKGVEVLKTEYRETSYDTSFAGTFNCNDDFFNRLWQKAQRTLLVTMRDTYMDCPDRERAQWWGDEVIESGESFYALCPKSHLLMKKGMYELMGWQQDNGIIFSPIPSSNYHTELPGQMLASIGRYGFWNYYLNTGDRIPVEDLYDAVKRYLHVWQYNPDGTIKFRSGDWTWGDWGTNIDIEGLFNAWYYLALEGTAQMAEVLDKKEDATNLKEEMRLLKDAFNQAYWNGAAYKANSTIPHPDDRLQALAVISGLADESKYEAIRNLFRKYEYASPYMEKYVLEALFVMNQPEEALARMKKRFESMVNHPTLTTLFEGWGLGPQGFGGGTYNHAWSGGGLTLLSQYVCGVSPVKPGFKEFSVFPQMGNLIHAETSLLTVNGRISISLERTDGRIQMHLTVPENTQALLPIKPEIKRIEVNGRSVYKNGKFRSNKYCRPEYSSTNQIAIKVSSGVWKVTMSQ</sequence>
<gene>
    <name evidence="4" type="ORF">DW888_10195</name>
</gene>
<dbReference type="AlphaFoldDB" id="A0A413VPL5"/>
<dbReference type="SUPFAM" id="SSF49785">
    <property type="entry name" value="Galactose-binding domain-like"/>
    <property type="match status" value="1"/>
</dbReference>
<organism evidence="4 5">
    <name type="scientific">Bacteroides nordii</name>
    <dbReference type="NCBI Taxonomy" id="291645"/>
    <lineage>
        <taxon>Bacteria</taxon>
        <taxon>Pseudomonadati</taxon>
        <taxon>Bacteroidota</taxon>
        <taxon>Bacteroidia</taxon>
        <taxon>Bacteroidales</taxon>
        <taxon>Bacteroidaceae</taxon>
        <taxon>Bacteroides</taxon>
    </lineage>
</organism>
<feature type="domain" description="Alpha-L-rhamnosidase C-terminal" evidence="3">
    <location>
        <begin position="658"/>
        <end position="724"/>
    </location>
</feature>
<dbReference type="PANTHER" id="PTHR34987:SF4">
    <property type="entry name" value="ALPHA-L-RHAMNOSIDASE C-TERMINAL DOMAIN-CONTAINING PROTEIN"/>
    <property type="match status" value="1"/>
</dbReference>